<evidence type="ECO:0008006" key="3">
    <source>
        <dbReference type="Google" id="ProtNLM"/>
    </source>
</evidence>
<evidence type="ECO:0000313" key="1">
    <source>
        <dbReference type="EMBL" id="SDS10632.1"/>
    </source>
</evidence>
<dbReference type="AlphaFoldDB" id="A0A1H1PHA7"/>
<dbReference type="EMBL" id="LT629745">
    <property type="protein sequence ID" value="SDS10632.1"/>
    <property type="molecule type" value="Genomic_DNA"/>
</dbReference>
<dbReference type="InterPro" id="IPR023393">
    <property type="entry name" value="START-like_dom_sf"/>
</dbReference>
<evidence type="ECO:0000313" key="2">
    <source>
        <dbReference type="Proteomes" id="UP000198858"/>
    </source>
</evidence>
<protein>
    <recommendedName>
        <fullName evidence="3">SRPBCC family protein</fullName>
    </recommendedName>
</protein>
<dbReference type="RefSeq" id="WP_089662473.1">
    <property type="nucleotide sequence ID" value="NZ_LT629745.1"/>
</dbReference>
<accession>A0A1H1PHA7</accession>
<reference evidence="1 2" key="1">
    <citation type="submission" date="2016-10" db="EMBL/GenBank/DDBJ databases">
        <authorList>
            <person name="Varghese N."/>
            <person name="Submissions S."/>
        </authorList>
    </citation>
    <scope>NUCLEOTIDE SEQUENCE [LARGE SCALE GENOMIC DNA]</scope>
    <source>
        <strain evidence="1 2">Mar_2010_102</strain>
    </source>
</reference>
<dbReference type="Proteomes" id="UP000198858">
    <property type="component" value="Chromosome I"/>
</dbReference>
<proteinExistence type="predicted"/>
<dbReference type="STRING" id="1250231.SAMN04488552_2118"/>
<name>A0A1H1PHA7_9FLAO</name>
<dbReference type="SUPFAM" id="SSF55961">
    <property type="entry name" value="Bet v1-like"/>
    <property type="match status" value="1"/>
</dbReference>
<sequence>MKLESPKVTAGKSQQEMFQFLTNVENYEQIMPSSKEKFEVISEDTFLFQLKGMPEIRLQITETKEPELVVLGSTSDKFPFHLNTHIADAGAEQSEVHMDFEGKFNPMMSMMIKGPLKKFITALTENIGKL</sequence>
<keyword evidence="2" id="KW-1185">Reference proteome</keyword>
<dbReference type="CDD" id="cd07812">
    <property type="entry name" value="SRPBCC"/>
    <property type="match status" value="1"/>
</dbReference>
<organism evidence="1 2">
    <name type="scientific">Christiangramia echinicola</name>
    <dbReference type="NCBI Taxonomy" id="279359"/>
    <lineage>
        <taxon>Bacteria</taxon>
        <taxon>Pseudomonadati</taxon>
        <taxon>Bacteroidota</taxon>
        <taxon>Flavobacteriia</taxon>
        <taxon>Flavobacteriales</taxon>
        <taxon>Flavobacteriaceae</taxon>
        <taxon>Christiangramia</taxon>
    </lineage>
</organism>
<dbReference type="Gene3D" id="3.30.530.20">
    <property type="match status" value="1"/>
</dbReference>
<gene>
    <name evidence="1" type="ORF">SAMN04488552_2118</name>
</gene>